<dbReference type="NCBIfam" id="NF002528">
    <property type="entry name" value="PRK01966.1-4"/>
    <property type="match status" value="1"/>
</dbReference>
<evidence type="ECO:0000256" key="7">
    <source>
        <dbReference type="ARBA" id="ARBA00022840"/>
    </source>
</evidence>
<dbReference type="Gene3D" id="3.30.470.20">
    <property type="entry name" value="ATP-grasp fold, B domain"/>
    <property type="match status" value="1"/>
</dbReference>
<dbReference type="NCBIfam" id="NF002378">
    <property type="entry name" value="PRK01372.1"/>
    <property type="match status" value="1"/>
</dbReference>
<keyword evidence="11" id="KW-0464">Manganese</keyword>
<dbReference type="InterPro" id="IPR011761">
    <property type="entry name" value="ATP-grasp"/>
</dbReference>
<keyword evidence="8" id="KW-0460">Magnesium</keyword>
<comment type="cofactor">
    <cofactor evidence="1">
        <name>Mn(2+)</name>
        <dbReference type="ChEBI" id="CHEBI:29035"/>
    </cofactor>
</comment>
<comment type="subcellular location">
    <subcellularLocation>
        <location evidence="13">Cytoplasm</location>
    </subcellularLocation>
</comment>
<accession>A0ABY8EB26</accession>
<name>A0ABY8EB26_9FIRM</name>
<dbReference type="Gene3D" id="3.30.1490.20">
    <property type="entry name" value="ATP-grasp fold, A domain"/>
    <property type="match status" value="1"/>
</dbReference>
<dbReference type="Proteomes" id="UP001222800">
    <property type="component" value="Chromosome"/>
</dbReference>
<evidence type="ECO:0000256" key="3">
    <source>
        <dbReference type="ARBA" id="ARBA00010871"/>
    </source>
</evidence>
<dbReference type="Pfam" id="PF01820">
    <property type="entry name" value="Dala_Dala_lig_N"/>
    <property type="match status" value="1"/>
</dbReference>
<dbReference type="InterPro" id="IPR013815">
    <property type="entry name" value="ATP_grasp_subdomain_1"/>
</dbReference>
<dbReference type="HAMAP" id="MF_00047">
    <property type="entry name" value="Dala_Dala_lig"/>
    <property type="match status" value="1"/>
</dbReference>
<dbReference type="PROSITE" id="PS00844">
    <property type="entry name" value="DALA_DALA_LIGASE_2"/>
    <property type="match status" value="1"/>
</dbReference>
<keyword evidence="9 13" id="KW-0133">Cell shape</keyword>
<comment type="catalytic activity">
    <reaction evidence="13">
        <text>2 D-alanine + ATP = D-alanyl-D-alanine + ADP + phosphate + H(+)</text>
        <dbReference type="Rhea" id="RHEA:11224"/>
        <dbReference type="ChEBI" id="CHEBI:15378"/>
        <dbReference type="ChEBI" id="CHEBI:30616"/>
        <dbReference type="ChEBI" id="CHEBI:43474"/>
        <dbReference type="ChEBI" id="CHEBI:57416"/>
        <dbReference type="ChEBI" id="CHEBI:57822"/>
        <dbReference type="ChEBI" id="CHEBI:456216"/>
        <dbReference type="EC" id="6.3.2.4"/>
    </reaction>
</comment>
<dbReference type="SUPFAM" id="SSF52440">
    <property type="entry name" value="PreATP-grasp domain"/>
    <property type="match status" value="1"/>
</dbReference>
<evidence type="ECO:0000256" key="13">
    <source>
        <dbReference type="HAMAP-Rule" id="MF_00047"/>
    </source>
</evidence>
<keyword evidence="6 14" id="KW-0547">Nucleotide-binding</keyword>
<comment type="function">
    <text evidence="13">Cell wall formation.</text>
</comment>
<evidence type="ECO:0000256" key="14">
    <source>
        <dbReference type="PROSITE-ProRule" id="PRU00409"/>
    </source>
</evidence>
<feature type="domain" description="ATP-grasp" evidence="15">
    <location>
        <begin position="142"/>
        <end position="348"/>
    </location>
</feature>
<keyword evidence="12 13" id="KW-0961">Cell wall biogenesis/degradation</keyword>
<dbReference type="InterPro" id="IPR011127">
    <property type="entry name" value="Dala_Dala_lig_N"/>
</dbReference>
<keyword evidence="17" id="KW-1185">Reference proteome</keyword>
<sequence>MKKINVALIFGGKSGEHEVSLSSASSIYRYINKEKYNIYTIGITKDGNWMYYEGDVEKIENGSWEKEAKKDVKINLIPTLNQKVGLEFGDNTFKEIDVLFPVLHGPYGEDGSIQGLFEISNIAYVGCNVLASSVGMDKLVCKKVFEQENIPQVKYTYTTRCEFNNDEEGQLRSIESMIPYPIFIKPANLGSSVGISKANNKKELIKGIKEALEYDRRVVLEEGVNAKEIEVSVLGNEEIKASVVGEIIPAKEFYDYEAKYLNKESKLIIPATIEESISEKIREMAINAFKSIDGSGLSRVDFFVEKQTNNIYINEINTMPGFTNISMYPKLWESTGISYDKLIDELINLALKRHEEKLAKKI</sequence>
<dbReference type="PIRSF" id="PIRSF039102">
    <property type="entry name" value="Ddl/VanB"/>
    <property type="match status" value="1"/>
</dbReference>
<dbReference type="EC" id="6.3.2.4" evidence="13"/>
<proteinExistence type="inferred from homology"/>
<dbReference type="InterPro" id="IPR005905">
    <property type="entry name" value="D_ala_D_ala"/>
</dbReference>
<dbReference type="PROSITE" id="PS50975">
    <property type="entry name" value="ATP_GRASP"/>
    <property type="match status" value="1"/>
</dbReference>
<comment type="similarity">
    <text evidence="3 13">Belongs to the D-alanine--D-alanine ligase family.</text>
</comment>
<dbReference type="PROSITE" id="PS00843">
    <property type="entry name" value="DALA_DALA_LIGASE_1"/>
    <property type="match status" value="1"/>
</dbReference>
<keyword evidence="4 13" id="KW-0436">Ligase</keyword>
<evidence type="ECO:0000259" key="15">
    <source>
        <dbReference type="PROSITE" id="PS50975"/>
    </source>
</evidence>
<evidence type="ECO:0000256" key="4">
    <source>
        <dbReference type="ARBA" id="ARBA00022598"/>
    </source>
</evidence>
<dbReference type="NCBIfam" id="TIGR01205">
    <property type="entry name" value="D_ala_D_alaTIGR"/>
    <property type="match status" value="1"/>
</dbReference>
<evidence type="ECO:0000256" key="5">
    <source>
        <dbReference type="ARBA" id="ARBA00022723"/>
    </source>
</evidence>
<evidence type="ECO:0000256" key="12">
    <source>
        <dbReference type="ARBA" id="ARBA00023316"/>
    </source>
</evidence>
<dbReference type="NCBIfam" id="NF002526">
    <property type="entry name" value="PRK01966.1-2"/>
    <property type="match status" value="1"/>
</dbReference>
<dbReference type="Gene3D" id="3.40.50.20">
    <property type="match status" value="1"/>
</dbReference>
<dbReference type="GO" id="GO:0008716">
    <property type="term" value="F:D-alanine-D-alanine ligase activity"/>
    <property type="evidence" value="ECO:0007669"/>
    <property type="project" value="UniProtKB-EC"/>
</dbReference>
<evidence type="ECO:0000256" key="8">
    <source>
        <dbReference type="ARBA" id="ARBA00022842"/>
    </source>
</evidence>
<evidence type="ECO:0000256" key="10">
    <source>
        <dbReference type="ARBA" id="ARBA00022984"/>
    </source>
</evidence>
<evidence type="ECO:0000256" key="6">
    <source>
        <dbReference type="ARBA" id="ARBA00022741"/>
    </source>
</evidence>
<comment type="cofactor">
    <cofactor evidence="2">
        <name>Mg(2+)</name>
        <dbReference type="ChEBI" id="CHEBI:18420"/>
    </cofactor>
</comment>
<dbReference type="InterPro" id="IPR000291">
    <property type="entry name" value="D-Ala_lig_Van_CS"/>
</dbReference>
<dbReference type="PANTHER" id="PTHR23132">
    <property type="entry name" value="D-ALANINE--D-ALANINE LIGASE"/>
    <property type="match status" value="1"/>
</dbReference>
<evidence type="ECO:0000256" key="1">
    <source>
        <dbReference type="ARBA" id="ARBA00001936"/>
    </source>
</evidence>
<dbReference type="PANTHER" id="PTHR23132:SF25">
    <property type="entry name" value="D-ALANINE--D-ALANINE LIGASE A"/>
    <property type="match status" value="1"/>
</dbReference>
<dbReference type="RefSeq" id="WP_277732098.1">
    <property type="nucleotide sequence ID" value="NZ_CP120733.1"/>
</dbReference>
<comment type="pathway">
    <text evidence="13">Cell wall biogenesis; peptidoglycan biosynthesis.</text>
</comment>
<evidence type="ECO:0000313" key="17">
    <source>
        <dbReference type="Proteomes" id="UP001222800"/>
    </source>
</evidence>
<dbReference type="InterPro" id="IPR016185">
    <property type="entry name" value="PreATP-grasp_dom_sf"/>
</dbReference>
<evidence type="ECO:0000256" key="2">
    <source>
        <dbReference type="ARBA" id="ARBA00001946"/>
    </source>
</evidence>
<keyword evidence="7 14" id="KW-0067">ATP-binding</keyword>
<gene>
    <name evidence="13" type="primary">ddl</name>
    <name evidence="16" type="ORF">P4S50_17445</name>
</gene>
<organism evidence="16 17">
    <name type="scientific">Tepidibacter hydrothermalis</name>
    <dbReference type="NCBI Taxonomy" id="3036126"/>
    <lineage>
        <taxon>Bacteria</taxon>
        <taxon>Bacillati</taxon>
        <taxon>Bacillota</taxon>
        <taxon>Clostridia</taxon>
        <taxon>Peptostreptococcales</taxon>
        <taxon>Peptostreptococcaceae</taxon>
        <taxon>Tepidibacter</taxon>
    </lineage>
</organism>
<evidence type="ECO:0000256" key="9">
    <source>
        <dbReference type="ARBA" id="ARBA00022960"/>
    </source>
</evidence>
<dbReference type="EMBL" id="CP120733">
    <property type="protein sequence ID" value="WFD10121.1"/>
    <property type="molecule type" value="Genomic_DNA"/>
</dbReference>
<keyword evidence="5" id="KW-0479">Metal-binding</keyword>
<keyword evidence="13" id="KW-0963">Cytoplasm</keyword>
<dbReference type="SUPFAM" id="SSF56059">
    <property type="entry name" value="Glutathione synthetase ATP-binding domain-like"/>
    <property type="match status" value="1"/>
</dbReference>
<evidence type="ECO:0000256" key="11">
    <source>
        <dbReference type="ARBA" id="ARBA00023211"/>
    </source>
</evidence>
<dbReference type="Pfam" id="PF07478">
    <property type="entry name" value="Dala_Dala_lig_C"/>
    <property type="match status" value="1"/>
</dbReference>
<dbReference type="InterPro" id="IPR011095">
    <property type="entry name" value="Dala_Dala_lig_C"/>
</dbReference>
<evidence type="ECO:0000313" key="16">
    <source>
        <dbReference type="EMBL" id="WFD10121.1"/>
    </source>
</evidence>
<protein>
    <recommendedName>
        <fullName evidence="13">D-alanine--D-alanine ligase</fullName>
        <ecNumber evidence="13">6.3.2.4</ecNumber>
    </recommendedName>
    <alternativeName>
        <fullName evidence="13">D-Ala-D-Ala ligase</fullName>
    </alternativeName>
    <alternativeName>
        <fullName evidence="13">D-alanylalanine synthetase</fullName>
    </alternativeName>
</protein>
<keyword evidence="10 13" id="KW-0573">Peptidoglycan synthesis</keyword>
<reference evidence="16 17" key="1">
    <citation type="submission" date="2023-03" db="EMBL/GenBank/DDBJ databases">
        <title>Complete genome sequence of Tepidibacter sp. SWIR-1, isolated from a deep-sea hydrothermal vent.</title>
        <authorList>
            <person name="Li X."/>
        </authorList>
    </citation>
    <scope>NUCLEOTIDE SEQUENCE [LARGE SCALE GENOMIC DNA]</scope>
    <source>
        <strain evidence="16 17">SWIR-1</strain>
    </source>
</reference>